<comment type="caution">
    <text evidence="1">The sequence shown here is derived from an EMBL/GenBank/DDBJ whole genome shotgun (WGS) entry which is preliminary data.</text>
</comment>
<dbReference type="Proteomes" id="UP000444980">
    <property type="component" value="Unassembled WGS sequence"/>
</dbReference>
<gene>
    <name evidence="1" type="ORF">nbrc107697_21340</name>
</gene>
<proteinExistence type="predicted"/>
<dbReference type="AlphaFoldDB" id="A0A7I9UYB6"/>
<keyword evidence="2" id="KW-1185">Reference proteome</keyword>
<reference evidence="2" key="1">
    <citation type="submission" date="2019-06" db="EMBL/GenBank/DDBJ databases">
        <title>Gordonia isolated from sludge of a wastewater treatment plant.</title>
        <authorList>
            <person name="Tamura T."/>
            <person name="Aoyama K."/>
            <person name="Kang Y."/>
            <person name="Saito S."/>
            <person name="Akiyama N."/>
            <person name="Yazawa K."/>
            <person name="Gonoi T."/>
            <person name="Mikami Y."/>
        </authorList>
    </citation>
    <scope>NUCLEOTIDE SEQUENCE [LARGE SCALE GENOMIC DNA]</scope>
    <source>
        <strain evidence="2">NBRC 107697</strain>
    </source>
</reference>
<evidence type="ECO:0000313" key="2">
    <source>
        <dbReference type="Proteomes" id="UP000444980"/>
    </source>
</evidence>
<name>A0A7I9UYB6_9ACTN</name>
<organism evidence="1 2">
    <name type="scientific">Gordonia crocea</name>
    <dbReference type="NCBI Taxonomy" id="589162"/>
    <lineage>
        <taxon>Bacteria</taxon>
        <taxon>Bacillati</taxon>
        <taxon>Actinomycetota</taxon>
        <taxon>Actinomycetes</taxon>
        <taxon>Mycobacteriales</taxon>
        <taxon>Gordoniaceae</taxon>
        <taxon>Gordonia</taxon>
    </lineage>
</organism>
<evidence type="ECO:0000313" key="1">
    <source>
        <dbReference type="EMBL" id="GED98095.1"/>
    </source>
</evidence>
<accession>A0A7I9UYB6</accession>
<sequence>MRKPITDGIDDSATMRMPNGIQNHTVAMAAVVSIDAVGTTPIRPLVPRRGTAFAIGSRGGAGRTSVATAMP</sequence>
<protein>
    <submittedName>
        <fullName evidence="1">Uncharacterized protein</fullName>
    </submittedName>
</protein>
<dbReference type="EMBL" id="BJOU01000001">
    <property type="protein sequence ID" value="GED98095.1"/>
    <property type="molecule type" value="Genomic_DNA"/>
</dbReference>